<reference evidence="2" key="2">
    <citation type="submission" date="2020-02" db="EMBL/GenBank/DDBJ databases">
        <title>Identification and distribution of gene clusters putatively required for synthesis of sphingolipid metabolism inhibitors in phylogenetically diverse species of the filamentous fungus Fusarium.</title>
        <authorList>
            <person name="Kim H.-S."/>
            <person name="Busman M."/>
            <person name="Brown D.W."/>
            <person name="Divon H."/>
            <person name="Uhlig S."/>
            <person name="Proctor R.H."/>
        </authorList>
    </citation>
    <scope>NUCLEOTIDE SEQUENCE</scope>
    <source>
        <strain evidence="2">NRRL 25174</strain>
    </source>
</reference>
<dbReference type="PANTHER" id="PTHR35910:SF6">
    <property type="entry name" value="2EXR DOMAIN-CONTAINING PROTEIN"/>
    <property type="match status" value="1"/>
</dbReference>
<comment type="caution">
    <text evidence="2">The sequence shown here is derived from an EMBL/GenBank/DDBJ whole genome shotgun (WGS) entry which is preliminary data.</text>
</comment>
<evidence type="ECO:0000259" key="1">
    <source>
        <dbReference type="Pfam" id="PF20150"/>
    </source>
</evidence>
<proteinExistence type="predicted"/>
<reference evidence="2" key="1">
    <citation type="journal article" date="2017" name="Mycologia">
        <title>Fusarium algeriense, sp. nov., a novel toxigenic crown rot pathogen of durum wheat from Algeria is nested in the Fusarium burgessii species complex.</title>
        <authorList>
            <person name="Laraba I."/>
            <person name="Keddad A."/>
            <person name="Boureghda H."/>
            <person name="Abdallah N."/>
            <person name="Vaughan M.M."/>
            <person name="Proctor R.H."/>
            <person name="Busman M."/>
            <person name="O'Donnell K."/>
        </authorList>
    </citation>
    <scope>NUCLEOTIDE SEQUENCE</scope>
    <source>
        <strain evidence="2">NRRL 25174</strain>
    </source>
</reference>
<accession>A0A9P5DS35</accession>
<sequence>MTENTQEPATNGAFDAQPSLETFHLFMNLPYDLRRSIYVLATPRRVVRVEEGPIDIDEKRNWPKEHGSYFDYAYKRFYNQMKETPPGLTLHPDLAGFSYNWRRNIPWESYNRSHRQTCLEEYGFTSNKPRYEPWSPSDDLPRIPTDWLSDYPELAFELTRECCLYSDTEIPVFLHVCSESRETLVEWGYRLFFSTRTCEPRTWFHPGRDRLYVAYNQEYFHYYGSPQQLHNLYPCLDPGLLLTGCRWDIGQHSLDDLKQIKNVILERPADYPDQEKLVHDLQCILTILSGLEELFLESWAVDSFRSWVTDFTNGMELDLKAEPRSVACIPVEDIDVIGSAFWDRVMSYDAEEALVYTGSWHSQFNQHLERESKPRSYHEAHAESVKAYIHSWKSNVTNGPWRNIRIPTIRHVHLCPDSYSEVYLAARHRFWKALSSLNHEEIREPDFRENFLQQMKDCPTPFQIRWGRLENGVEWPQAIETAQLLNAQELVGHWIYIRQAWYLGRFDIAEPRFIKF</sequence>
<dbReference type="Proteomes" id="UP000730481">
    <property type="component" value="Unassembled WGS sequence"/>
</dbReference>
<dbReference type="Pfam" id="PF20150">
    <property type="entry name" value="2EXR"/>
    <property type="match status" value="1"/>
</dbReference>
<protein>
    <recommendedName>
        <fullName evidence="1">2EXR domain-containing protein</fullName>
    </recommendedName>
</protein>
<gene>
    <name evidence="2" type="ORF">FBEOM_13791</name>
</gene>
<dbReference type="EMBL" id="PVQB02001080">
    <property type="protein sequence ID" value="KAF4332413.1"/>
    <property type="molecule type" value="Genomic_DNA"/>
</dbReference>
<evidence type="ECO:0000313" key="2">
    <source>
        <dbReference type="EMBL" id="KAF4332413.1"/>
    </source>
</evidence>
<organism evidence="2 3">
    <name type="scientific">Fusarium beomiforme</name>
    <dbReference type="NCBI Taxonomy" id="44412"/>
    <lineage>
        <taxon>Eukaryota</taxon>
        <taxon>Fungi</taxon>
        <taxon>Dikarya</taxon>
        <taxon>Ascomycota</taxon>
        <taxon>Pezizomycotina</taxon>
        <taxon>Sordariomycetes</taxon>
        <taxon>Hypocreomycetidae</taxon>
        <taxon>Hypocreales</taxon>
        <taxon>Nectriaceae</taxon>
        <taxon>Fusarium</taxon>
        <taxon>Fusarium burgessii species complex</taxon>
    </lineage>
</organism>
<dbReference type="InterPro" id="IPR045518">
    <property type="entry name" value="2EXR"/>
</dbReference>
<name>A0A9P5DS35_9HYPO</name>
<dbReference type="AlphaFoldDB" id="A0A9P5DS35"/>
<dbReference type="PANTHER" id="PTHR35910">
    <property type="entry name" value="2EXR DOMAIN-CONTAINING PROTEIN"/>
    <property type="match status" value="1"/>
</dbReference>
<evidence type="ECO:0000313" key="3">
    <source>
        <dbReference type="Proteomes" id="UP000730481"/>
    </source>
</evidence>
<keyword evidence="3" id="KW-1185">Reference proteome</keyword>
<dbReference type="OrthoDB" id="3513892at2759"/>
<feature type="domain" description="2EXR" evidence="1">
    <location>
        <begin position="23"/>
        <end position="211"/>
    </location>
</feature>